<comment type="caution">
    <text evidence="3">The sequence shown here is derived from an EMBL/GenBank/DDBJ whole genome shotgun (WGS) entry which is preliminary data.</text>
</comment>
<dbReference type="CDD" id="cd02209">
    <property type="entry name" value="cupin_XRE_C"/>
    <property type="match status" value="1"/>
</dbReference>
<organism evidence="3 4">
    <name type="scientific">Microbacterium saperdae</name>
    <dbReference type="NCBI Taxonomy" id="69368"/>
    <lineage>
        <taxon>Bacteria</taxon>
        <taxon>Bacillati</taxon>
        <taxon>Actinomycetota</taxon>
        <taxon>Actinomycetes</taxon>
        <taxon>Micrococcales</taxon>
        <taxon>Microbacteriaceae</taxon>
        <taxon>Microbacterium</taxon>
    </lineage>
</organism>
<evidence type="ECO:0000259" key="2">
    <source>
        <dbReference type="PROSITE" id="PS50943"/>
    </source>
</evidence>
<dbReference type="PROSITE" id="PS50943">
    <property type="entry name" value="HTH_CROC1"/>
    <property type="match status" value="1"/>
</dbReference>
<keyword evidence="4" id="KW-1185">Reference proteome</keyword>
<proteinExistence type="predicted"/>
<dbReference type="CDD" id="cd00093">
    <property type="entry name" value="HTH_XRE"/>
    <property type="match status" value="1"/>
</dbReference>
<dbReference type="Gene3D" id="1.10.260.40">
    <property type="entry name" value="lambda repressor-like DNA-binding domains"/>
    <property type="match status" value="1"/>
</dbReference>
<dbReference type="EMBL" id="VFOX01000002">
    <property type="protein sequence ID" value="TQL82635.1"/>
    <property type="molecule type" value="Genomic_DNA"/>
</dbReference>
<evidence type="ECO:0000313" key="3">
    <source>
        <dbReference type="EMBL" id="TQL82635.1"/>
    </source>
</evidence>
<dbReference type="Proteomes" id="UP000317209">
    <property type="component" value="Unassembled WGS sequence"/>
</dbReference>
<dbReference type="Pfam" id="PF07883">
    <property type="entry name" value="Cupin_2"/>
    <property type="match status" value="1"/>
</dbReference>
<dbReference type="PANTHER" id="PTHR46797">
    <property type="entry name" value="HTH-TYPE TRANSCRIPTIONAL REGULATOR"/>
    <property type="match status" value="1"/>
</dbReference>
<dbReference type="Gene3D" id="2.60.120.10">
    <property type="entry name" value="Jelly Rolls"/>
    <property type="match status" value="1"/>
</dbReference>
<dbReference type="GO" id="GO:0005829">
    <property type="term" value="C:cytosol"/>
    <property type="evidence" value="ECO:0007669"/>
    <property type="project" value="TreeGrafter"/>
</dbReference>
<dbReference type="InterPro" id="IPR014710">
    <property type="entry name" value="RmlC-like_jellyroll"/>
</dbReference>
<dbReference type="PANTHER" id="PTHR46797:SF1">
    <property type="entry name" value="METHYLPHOSPHONATE SYNTHASE"/>
    <property type="match status" value="1"/>
</dbReference>
<dbReference type="GO" id="GO:0003677">
    <property type="term" value="F:DNA binding"/>
    <property type="evidence" value="ECO:0007669"/>
    <property type="project" value="UniProtKB-KW"/>
</dbReference>
<dbReference type="InterPro" id="IPR010982">
    <property type="entry name" value="Lambda_DNA-bd_dom_sf"/>
</dbReference>
<dbReference type="InterPro" id="IPR011051">
    <property type="entry name" value="RmlC_Cupin_sf"/>
</dbReference>
<evidence type="ECO:0000256" key="1">
    <source>
        <dbReference type="ARBA" id="ARBA00023125"/>
    </source>
</evidence>
<dbReference type="Pfam" id="PF13560">
    <property type="entry name" value="HTH_31"/>
    <property type="match status" value="1"/>
</dbReference>
<keyword evidence="1" id="KW-0238">DNA-binding</keyword>
<dbReference type="SMART" id="SM00530">
    <property type="entry name" value="HTH_XRE"/>
    <property type="match status" value="1"/>
</dbReference>
<name>A0A543BCR2_9MICO</name>
<dbReference type="OrthoDB" id="513181at2"/>
<evidence type="ECO:0000313" key="4">
    <source>
        <dbReference type="Proteomes" id="UP000317209"/>
    </source>
</evidence>
<dbReference type="RefSeq" id="WP_141874537.1">
    <property type="nucleotide sequence ID" value="NZ_VFOX01000002.1"/>
</dbReference>
<protein>
    <submittedName>
        <fullName evidence="3">XRE family transcriptional regulator</fullName>
    </submittedName>
</protein>
<dbReference type="AlphaFoldDB" id="A0A543BCR2"/>
<gene>
    <name evidence="3" type="ORF">FB560_4131</name>
</gene>
<dbReference type="InterPro" id="IPR001387">
    <property type="entry name" value="Cro/C1-type_HTH"/>
</dbReference>
<dbReference type="InterPro" id="IPR013096">
    <property type="entry name" value="Cupin_2"/>
</dbReference>
<dbReference type="InterPro" id="IPR050807">
    <property type="entry name" value="TransReg_Diox_bact_type"/>
</dbReference>
<sequence length="209" mass="23308">MDETETTAHPDRTLERIGPRLQALRLRRGATLADVATATGISKSTLSRLETGQRRPSLELLLPLAREYRVSLDDLVGAPETGDPRVRLRPRRVNGRTVVALTRQPGERHAWKILVPHSSQEPRLTSHEGSSWMYVLSGRIRLIVGDRDVVIESGEVAEFDTRTPHWFGADGDEDAEILTIFGTHGEREHRSAELATRHLAEVLGESMAD</sequence>
<dbReference type="GO" id="GO:0003700">
    <property type="term" value="F:DNA-binding transcription factor activity"/>
    <property type="evidence" value="ECO:0007669"/>
    <property type="project" value="TreeGrafter"/>
</dbReference>
<accession>A0A543BCR2</accession>
<feature type="domain" description="HTH cro/C1-type" evidence="2">
    <location>
        <begin position="21"/>
        <end position="75"/>
    </location>
</feature>
<reference evidence="3 4" key="1">
    <citation type="submission" date="2019-06" db="EMBL/GenBank/DDBJ databases">
        <title>Sequencing the genomes of 1000 actinobacteria strains.</title>
        <authorList>
            <person name="Klenk H.-P."/>
        </authorList>
    </citation>
    <scope>NUCLEOTIDE SEQUENCE [LARGE SCALE GENOMIC DNA]</scope>
    <source>
        <strain evidence="3 4">DSM 20169</strain>
    </source>
</reference>
<dbReference type="SUPFAM" id="SSF51182">
    <property type="entry name" value="RmlC-like cupins"/>
    <property type="match status" value="1"/>
</dbReference>
<dbReference type="SUPFAM" id="SSF47413">
    <property type="entry name" value="lambda repressor-like DNA-binding domains"/>
    <property type="match status" value="1"/>
</dbReference>